<keyword evidence="2" id="KW-1003">Cell membrane</keyword>
<dbReference type="Proteomes" id="UP000034749">
    <property type="component" value="Unassembled WGS sequence"/>
</dbReference>
<sequence length="330" mass="37329">MFYPLILYKITLLLLLSSFCLSYLLTPIAQNLAFRFNVLDTPNYRKIHKSPTPLLGGLAIFLAFLFTLVFFYLLISYQLFITGPAFFSFGEEKLFWLKMALYLICSLFIILIGILDDFKSLDFKLKLLIQSLVAFIMVFSGSRLNFFHLSYLNALISFFWIVGLTNSFNLLDNMNGLSSGLAIIILSLFAFLAYTTHHALFALFLLIPIGSLLGFLPYNFPKARIFLGDTGSLFIGFSLATYSTWLFDHLIKSNTSHWAVLIGMLFLLFIPLCDTLTVIAIRIKKHHPIYVGDTNHLSHQLVKRGLAPTKAVLILFMGSLLTGILGLLIF</sequence>
<evidence type="ECO:0000256" key="3">
    <source>
        <dbReference type="ARBA" id="ARBA00022679"/>
    </source>
</evidence>
<dbReference type="Pfam" id="PF00953">
    <property type="entry name" value="Glycos_transf_4"/>
    <property type="match status" value="1"/>
</dbReference>
<evidence type="ECO:0000256" key="8">
    <source>
        <dbReference type="SAM" id="Phobius"/>
    </source>
</evidence>
<gene>
    <name evidence="9" type="ORF">UU24_C0006G0056</name>
</gene>
<feature type="transmembrane region" description="Helical" evidence="8">
    <location>
        <begin position="127"/>
        <end position="144"/>
    </location>
</feature>
<dbReference type="GO" id="GO:0016780">
    <property type="term" value="F:phosphotransferase activity, for other substituted phosphate groups"/>
    <property type="evidence" value="ECO:0007669"/>
    <property type="project" value="InterPro"/>
</dbReference>
<feature type="transmembrane region" description="Helical" evidence="8">
    <location>
        <begin position="311"/>
        <end position="329"/>
    </location>
</feature>
<keyword evidence="7" id="KW-0460">Magnesium</keyword>
<reference evidence="9 10" key="1">
    <citation type="journal article" date="2015" name="Nature">
        <title>rRNA introns, odd ribosomes, and small enigmatic genomes across a large radiation of phyla.</title>
        <authorList>
            <person name="Brown C.T."/>
            <person name="Hug L.A."/>
            <person name="Thomas B.C."/>
            <person name="Sharon I."/>
            <person name="Castelle C.J."/>
            <person name="Singh A."/>
            <person name="Wilkins M.J."/>
            <person name="Williams K.H."/>
            <person name="Banfield J.F."/>
        </authorList>
    </citation>
    <scope>NUCLEOTIDE SEQUENCE [LARGE SCALE GENOMIC DNA]</scope>
</reference>
<comment type="caution">
    <text evidence="9">The sequence shown here is derived from an EMBL/GenBank/DDBJ whole genome shotgun (WGS) entry which is preliminary data.</text>
</comment>
<keyword evidence="6 8" id="KW-0472">Membrane</keyword>
<feature type="transmembrane region" description="Helical" evidence="8">
    <location>
        <begin position="177"/>
        <end position="194"/>
    </location>
</feature>
<dbReference type="GO" id="GO:0046872">
    <property type="term" value="F:metal ion binding"/>
    <property type="evidence" value="ECO:0007669"/>
    <property type="project" value="UniProtKB-KW"/>
</dbReference>
<proteinExistence type="predicted"/>
<feature type="transmembrane region" description="Helical" evidence="8">
    <location>
        <begin position="54"/>
        <end position="75"/>
    </location>
</feature>
<keyword evidence="3 9" id="KW-0808">Transferase</keyword>
<dbReference type="GO" id="GO:0044038">
    <property type="term" value="P:cell wall macromolecule biosynthetic process"/>
    <property type="evidence" value="ECO:0007669"/>
    <property type="project" value="TreeGrafter"/>
</dbReference>
<feature type="transmembrane region" description="Helical" evidence="8">
    <location>
        <begin position="258"/>
        <end position="281"/>
    </location>
</feature>
<evidence type="ECO:0000256" key="5">
    <source>
        <dbReference type="ARBA" id="ARBA00022989"/>
    </source>
</evidence>
<feature type="transmembrane region" description="Helical" evidence="8">
    <location>
        <begin position="150"/>
        <end position="170"/>
    </location>
</feature>
<evidence type="ECO:0000313" key="9">
    <source>
        <dbReference type="EMBL" id="KKR79562.1"/>
    </source>
</evidence>
<feature type="binding site" evidence="7">
    <location>
        <position position="229"/>
    </location>
    <ligand>
        <name>Mg(2+)</name>
        <dbReference type="ChEBI" id="CHEBI:18420"/>
    </ligand>
</feature>
<name>A0A0G0WVX5_9BACT</name>
<organism evidence="9 10">
    <name type="scientific">Candidatus Nomurabacteria bacterium GW2011_GWA2_40_9</name>
    <dbReference type="NCBI Taxonomy" id="1618734"/>
    <lineage>
        <taxon>Bacteria</taxon>
        <taxon>Candidatus Nomuraibacteriota</taxon>
    </lineage>
</organism>
<dbReference type="PATRIC" id="fig|1618734.3.peg.267"/>
<comment type="subcellular location">
    <subcellularLocation>
        <location evidence="1">Cell membrane</location>
        <topology evidence="1">Multi-pass membrane protein</topology>
    </subcellularLocation>
</comment>
<dbReference type="AlphaFoldDB" id="A0A0G0WVX5"/>
<feature type="transmembrane region" description="Helical" evidence="8">
    <location>
        <begin position="95"/>
        <end position="115"/>
    </location>
</feature>
<evidence type="ECO:0000256" key="4">
    <source>
        <dbReference type="ARBA" id="ARBA00022692"/>
    </source>
</evidence>
<feature type="transmembrane region" description="Helical" evidence="8">
    <location>
        <begin position="225"/>
        <end position="246"/>
    </location>
</feature>
<dbReference type="EMBL" id="LBZW01000006">
    <property type="protein sequence ID" value="KKR79562.1"/>
    <property type="molecule type" value="Genomic_DNA"/>
</dbReference>
<dbReference type="GO" id="GO:0005886">
    <property type="term" value="C:plasma membrane"/>
    <property type="evidence" value="ECO:0007669"/>
    <property type="project" value="UniProtKB-SubCell"/>
</dbReference>
<keyword evidence="5 8" id="KW-1133">Transmembrane helix</keyword>
<evidence type="ECO:0000256" key="7">
    <source>
        <dbReference type="PIRSR" id="PIRSR600715-1"/>
    </source>
</evidence>
<protein>
    <submittedName>
        <fullName evidence="9">Glycosyl transferase, family 4</fullName>
    </submittedName>
</protein>
<dbReference type="GO" id="GO:0009103">
    <property type="term" value="P:lipopolysaccharide biosynthetic process"/>
    <property type="evidence" value="ECO:0007669"/>
    <property type="project" value="TreeGrafter"/>
</dbReference>
<evidence type="ECO:0000256" key="6">
    <source>
        <dbReference type="ARBA" id="ARBA00023136"/>
    </source>
</evidence>
<evidence type="ECO:0000256" key="1">
    <source>
        <dbReference type="ARBA" id="ARBA00004651"/>
    </source>
</evidence>
<feature type="transmembrane region" description="Helical" evidence="8">
    <location>
        <begin position="200"/>
        <end position="218"/>
    </location>
</feature>
<dbReference type="GO" id="GO:0071555">
    <property type="term" value="P:cell wall organization"/>
    <property type="evidence" value="ECO:0007669"/>
    <property type="project" value="TreeGrafter"/>
</dbReference>
<comment type="cofactor">
    <cofactor evidence="7">
        <name>Mg(2+)</name>
        <dbReference type="ChEBI" id="CHEBI:18420"/>
    </cofactor>
</comment>
<feature type="transmembrane region" description="Helical" evidence="8">
    <location>
        <begin position="6"/>
        <end position="25"/>
    </location>
</feature>
<dbReference type="PANTHER" id="PTHR22926">
    <property type="entry name" value="PHOSPHO-N-ACETYLMURAMOYL-PENTAPEPTIDE-TRANSFERASE"/>
    <property type="match status" value="1"/>
</dbReference>
<feature type="binding site" evidence="7">
    <location>
        <position position="169"/>
    </location>
    <ligand>
        <name>Mg(2+)</name>
        <dbReference type="ChEBI" id="CHEBI:18420"/>
    </ligand>
</feature>
<keyword evidence="7" id="KW-0479">Metal-binding</keyword>
<evidence type="ECO:0000256" key="2">
    <source>
        <dbReference type="ARBA" id="ARBA00022475"/>
    </source>
</evidence>
<evidence type="ECO:0000313" key="10">
    <source>
        <dbReference type="Proteomes" id="UP000034749"/>
    </source>
</evidence>
<dbReference type="CDD" id="cd06853">
    <property type="entry name" value="GT_WecA_like"/>
    <property type="match status" value="1"/>
</dbReference>
<keyword evidence="4 8" id="KW-0812">Transmembrane</keyword>
<dbReference type="PANTHER" id="PTHR22926:SF3">
    <property type="entry name" value="UNDECAPRENYL-PHOSPHATE ALPHA-N-ACETYLGLUCOSAMINYL 1-PHOSPHATE TRANSFERASE"/>
    <property type="match status" value="1"/>
</dbReference>
<dbReference type="InterPro" id="IPR000715">
    <property type="entry name" value="Glycosyl_transferase_4"/>
</dbReference>
<accession>A0A0G0WVX5</accession>